<reference evidence="1" key="1">
    <citation type="submission" date="2016-03" db="EMBL/GenBank/DDBJ databases">
        <title>Mechanisms controlling the formation of the plant cell surface in tip-growing cells are functionally conserved among land plants.</title>
        <authorList>
            <person name="Honkanen S."/>
            <person name="Jones V.A."/>
            <person name="Morieri G."/>
            <person name="Champion C."/>
            <person name="Hetherington A.J."/>
            <person name="Kelly S."/>
            <person name="Saint-Marcoux D."/>
            <person name="Proust H."/>
            <person name="Prescott H."/>
            <person name="Dolan L."/>
        </authorList>
    </citation>
    <scope>NUCLEOTIDE SEQUENCE [LARGE SCALE GENOMIC DNA]</scope>
    <source>
        <tissue evidence="1">Whole gametophyte</tissue>
    </source>
</reference>
<accession>A0A176WJV8</accession>
<organism evidence="1 2">
    <name type="scientific">Marchantia polymorpha subsp. ruderalis</name>
    <dbReference type="NCBI Taxonomy" id="1480154"/>
    <lineage>
        <taxon>Eukaryota</taxon>
        <taxon>Viridiplantae</taxon>
        <taxon>Streptophyta</taxon>
        <taxon>Embryophyta</taxon>
        <taxon>Marchantiophyta</taxon>
        <taxon>Marchantiopsida</taxon>
        <taxon>Marchantiidae</taxon>
        <taxon>Marchantiales</taxon>
        <taxon>Marchantiaceae</taxon>
        <taxon>Marchantia</taxon>
    </lineage>
</organism>
<comment type="caution">
    <text evidence="1">The sequence shown here is derived from an EMBL/GenBank/DDBJ whole genome shotgun (WGS) entry which is preliminary data.</text>
</comment>
<name>A0A176WJV8_MARPO</name>
<dbReference type="EMBL" id="LVLJ01000640">
    <property type="protein sequence ID" value="OAE33500.1"/>
    <property type="molecule type" value="Genomic_DNA"/>
</dbReference>
<gene>
    <name evidence="1" type="ORF">AXG93_1467s1020</name>
</gene>
<evidence type="ECO:0000313" key="2">
    <source>
        <dbReference type="Proteomes" id="UP000077202"/>
    </source>
</evidence>
<sequence>MAWKQVGARGYNILPLDGQGDYLLWDKQMKGKLRSINLANVLRDKPMHITDIDRKDSQEQAVYIVMGYLDPSVMKQIEEYSESMEEELSDIKKAMHLFHSLPSSYPTLSKILLHRDNKAVTYNEVISALLADEVEQEMLSFSCPLTSSIALIVTRGKSQPCGKTGHIKKDYRMIVRDANLSQVANVAEHLHSEKEDVFAKGL</sequence>
<proteinExistence type="predicted"/>
<protein>
    <submittedName>
        <fullName evidence="1">Uncharacterized protein</fullName>
    </submittedName>
</protein>
<dbReference type="Proteomes" id="UP000077202">
    <property type="component" value="Unassembled WGS sequence"/>
</dbReference>
<keyword evidence="2" id="KW-1185">Reference proteome</keyword>
<dbReference type="AlphaFoldDB" id="A0A176WJV8"/>
<evidence type="ECO:0000313" key="1">
    <source>
        <dbReference type="EMBL" id="OAE33500.1"/>
    </source>
</evidence>